<dbReference type="Gene3D" id="3.40.50.300">
    <property type="entry name" value="P-loop containing nucleotide triphosphate hydrolases"/>
    <property type="match status" value="2"/>
</dbReference>
<dbReference type="InterPro" id="IPR027417">
    <property type="entry name" value="P-loop_NTPase"/>
</dbReference>
<dbReference type="PANTHER" id="PTHR19211:SF6">
    <property type="entry name" value="BLL7188 PROTEIN"/>
    <property type="match status" value="1"/>
</dbReference>
<dbReference type="PROSITE" id="PS50893">
    <property type="entry name" value="ABC_TRANSPORTER_2"/>
    <property type="match status" value="2"/>
</dbReference>
<dbReference type="PANTHER" id="PTHR19211">
    <property type="entry name" value="ATP-BINDING TRANSPORT PROTEIN-RELATED"/>
    <property type="match status" value="1"/>
</dbReference>
<evidence type="ECO:0000256" key="3">
    <source>
        <dbReference type="ARBA" id="ARBA00022840"/>
    </source>
</evidence>
<comment type="caution">
    <text evidence="6">The sequence shown here is derived from an EMBL/GenBank/DDBJ whole genome shotgun (WGS) entry which is preliminary data.</text>
</comment>
<feature type="compositionally biased region" description="Basic and acidic residues" evidence="4">
    <location>
        <begin position="282"/>
        <end position="296"/>
    </location>
</feature>
<keyword evidence="1" id="KW-0677">Repeat</keyword>
<organism evidence="6 7">
    <name type="scientific">Galactobacter caseinivorans</name>
    <dbReference type="NCBI Taxonomy" id="2676123"/>
    <lineage>
        <taxon>Bacteria</taxon>
        <taxon>Bacillati</taxon>
        <taxon>Actinomycetota</taxon>
        <taxon>Actinomycetes</taxon>
        <taxon>Micrococcales</taxon>
        <taxon>Micrococcaceae</taxon>
        <taxon>Galactobacter</taxon>
    </lineage>
</organism>
<keyword evidence="2" id="KW-0547">Nucleotide-binding</keyword>
<protein>
    <submittedName>
        <fullName evidence="6">ABC transporter ATP-binding protein</fullName>
    </submittedName>
</protein>
<dbReference type="InterPro" id="IPR003593">
    <property type="entry name" value="AAA+_ATPase"/>
</dbReference>
<evidence type="ECO:0000313" key="7">
    <source>
        <dbReference type="Proteomes" id="UP000273119"/>
    </source>
</evidence>
<dbReference type="SMART" id="SM00382">
    <property type="entry name" value="AAA"/>
    <property type="match status" value="2"/>
</dbReference>
<sequence>MPSSPHPAARADPRGPLMQHQQQHPSVVLDQVSLSFADGTQVFTDLSTTFRAGVTGIIGPNGLGKSVLLRLISGELTPDAGHLSRPERVAVLPQRLTLQAGRSLADLLGVEPVLRAIQELTEAEPAPGRAAALLEIIGEDWDAEEAARAALNAVGLGSLADTEAGLQRTVGTLSGGEAMLLALAGLRRTTPELTLLDEPSNNLDHEARERLREALRGWPGSVIMVSHDRSLLRAADAIAQLRPRRVRAGRAEGVLLEQFGGGWDDYASRRAAAQEAASRELREAESALAKERRTRQSAETALARSARQGKQAATSMPKILANTRKNAAEGTAGRVRTAHAAKVGEAAQALDEAREAVREVASIDVDLPGTALGGGVMALSGRVPRLPGTVLMDDGVPLGEGASLTVRGPEVVELTGPNGAGKSTLLEALMPGAVVPTGVLHQRTGVVGEDEALRDGDSVLSNLLRVLPGLTEARAREVLARLRLRGERVAEPFGRLSGGERFRVDLARVLAADPPPQMLVLDEPTNDLDLESVQALAVALRNYAGAVVVVSHDADFRASLGVTRSWELRAAQGETSEAPHSRSG</sequence>
<dbReference type="GO" id="GO:0005524">
    <property type="term" value="F:ATP binding"/>
    <property type="evidence" value="ECO:0007669"/>
    <property type="project" value="UniProtKB-KW"/>
</dbReference>
<evidence type="ECO:0000256" key="4">
    <source>
        <dbReference type="SAM" id="MobiDB-lite"/>
    </source>
</evidence>
<feature type="region of interest" description="Disordered" evidence="4">
    <location>
        <begin position="282"/>
        <end position="334"/>
    </location>
</feature>
<feature type="domain" description="ABC transporter" evidence="5">
    <location>
        <begin position="27"/>
        <end position="268"/>
    </location>
</feature>
<dbReference type="InterPro" id="IPR050611">
    <property type="entry name" value="ABCF"/>
</dbReference>
<dbReference type="EMBL" id="QQXL01000001">
    <property type="protein sequence ID" value="RKW71365.1"/>
    <property type="molecule type" value="Genomic_DNA"/>
</dbReference>
<gene>
    <name evidence="6" type="ORF">DWQ67_00435</name>
</gene>
<evidence type="ECO:0000259" key="5">
    <source>
        <dbReference type="PROSITE" id="PS50893"/>
    </source>
</evidence>
<reference evidence="6 7" key="1">
    <citation type="submission" date="2018-07" db="EMBL/GenBank/DDBJ databases">
        <title>Arthrobacter sp. nov., isolated from raw cow's milk with high bacterial count.</title>
        <authorList>
            <person name="Hahne J."/>
            <person name="Isele D."/>
            <person name="Lipski A."/>
        </authorList>
    </citation>
    <scope>NUCLEOTIDE SEQUENCE [LARGE SCALE GENOMIC DNA]</scope>
    <source>
        <strain evidence="6 7">JZ R-183</strain>
    </source>
</reference>
<evidence type="ECO:0000313" key="6">
    <source>
        <dbReference type="EMBL" id="RKW71365.1"/>
    </source>
</evidence>
<keyword evidence="7" id="KW-1185">Reference proteome</keyword>
<dbReference type="AlphaFoldDB" id="A0A496PLG8"/>
<dbReference type="InterPro" id="IPR003439">
    <property type="entry name" value="ABC_transporter-like_ATP-bd"/>
</dbReference>
<accession>A0A496PLG8</accession>
<dbReference type="Pfam" id="PF00005">
    <property type="entry name" value="ABC_tran"/>
    <property type="match status" value="2"/>
</dbReference>
<dbReference type="Proteomes" id="UP000273119">
    <property type="component" value="Unassembled WGS sequence"/>
</dbReference>
<name>A0A496PLG8_9MICC</name>
<feature type="domain" description="ABC transporter" evidence="5">
    <location>
        <begin position="384"/>
        <end position="584"/>
    </location>
</feature>
<proteinExistence type="predicted"/>
<evidence type="ECO:0000256" key="2">
    <source>
        <dbReference type="ARBA" id="ARBA00022741"/>
    </source>
</evidence>
<evidence type="ECO:0000256" key="1">
    <source>
        <dbReference type="ARBA" id="ARBA00022737"/>
    </source>
</evidence>
<dbReference type="GO" id="GO:0016887">
    <property type="term" value="F:ATP hydrolysis activity"/>
    <property type="evidence" value="ECO:0007669"/>
    <property type="project" value="InterPro"/>
</dbReference>
<dbReference type="SUPFAM" id="SSF52540">
    <property type="entry name" value="P-loop containing nucleoside triphosphate hydrolases"/>
    <property type="match status" value="2"/>
</dbReference>
<feature type="region of interest" description="Disordered" evidence="4">
    <location>
        <begin position="1"/>
        <end position="24"/>
    </location>
</feature>
<keyword evidence="3 6" id="KW-0067">ATP-binding</keyword>